<reference evidence="4" key="3">
    <citation type="submission" date="2025-09" db="UniProtKB">
        <authorList>
            <consortium name="Ensembl"/>
        </authorList>
    </citation>
    <scope>IDENTIFICATION</scope>
</reference>
<dbReference type="FunCoup" id="H3CS54">
    <property type="interactions" value="708"/>
</dbReference>
<evidence type="ECO:0000256" key="3">
    <source>
        <dbReference type="SAM" id="MobiDB-lite"/>
    </source>
</evidence>
<name>H3CS54_TETNG</name>
<dbReference type="GeneTree" id="ENSGT00940000163679"/>
<reference evidence="4" key="2">
    <citation type="submission" date="2025-08" db="UniProtKB">
        <authorList>
            <consortium name="Ensembl"/>
        </authorList>
    </citation>
    <scope>IDENTIFICATION</scope>
</reference>
<feature type="region of interest" description="Disordered" evidence="3">
    <location>
        <begin position="475"/>
        <end position="554"/>
    </location>
</feature>
<dbReference type="Proteomes" id="UP000007303">
    <property type="component" value="Unassembled WGS sequence"/>
</dbReference>
<dbReference type="OMA" id="TLISKCQ"/>
<organism evidence="4 5">
    <name type="scientific">Tetraodon nigroviridis</name>
    <name type="common">Spotted green pufferfish</name>
    <name type="synonym">Chelonodon nigroviridis</name>
    <dbReference type="NCBI Taxonomy" id="99883"/>
    <lineage>
        <taxon>Eukaryota</taxon>
        <taxon>Metazoa</taxon>
        <taxon>Chordata</taxon>
        <taxon>Craniata</taxon>
        <taxon>Vertebrata</taxon>
        <taxon>Euteleostomi</taxon>
        <taxon>Actinopterygii</taxon>
        <taxon>Neopterygii</taxon>
        <taxon>Teleostei</taxon>
        <taxon>Neoteleostei</taxon>
        <taxon>Acanthomorphata</taxon>
        <taxon>Eupercaria</taxon>
        <taxon>Tetraodontiformes</taxon>
        <taxon>Tetradontoidea</taxon>
        <taxon>Tetraodontidae</taxon>
        <taxon>Tetraodon</taxon>
    </lineage>
</organism>
<evidence type="ECO:0008006" key="6">
    <source>
        <dbReference type="Google" id="ProtNLM"/>
    </source>
</evidence>
<dbReference type="AlphaFoldDB" id="H3CS54"/>
<dbReference type="PANTHER" id="PTHR22590">
    <property type="entry name" value="MYOSIN MOTOR DOMAIN-CONTAINING PROTEIN"/>
    <property type="match status" value="1"/>
</dbReference>
<dbReference type="InterPro" id="IPR052318">
    <property type="entry name" value="CellDiv_DevSignal_Domain"/>
</dbReference>
<dbReference type="PROSITE" id="PS50096">
    <property type="entry name" value="IQ"/>
    <property type="match status" value="2"/>
</dbReference>
<feature type="region of interest" description="Disordered" evidence="3">
    <location>
        <begin position="434"/>
        <end position="455"/>
    </location>
</feature>
<sequence>SPSNGHGFTPSTADYREKEDMYDEIIRLKKSLQAHKSDNQQLKVKLRRLEEDNTKREKQIEELLDPTKGSAYTRSFVDKRKEGSVVVNGLKQRILKLEQQCREKENALSKLQSELRTTNLEELKITVETYFQEIQRLKILLEAAEKNGEPMLPEAAEGAESAVHRLSEALKELQREIRAAQRGAQHGRSCRRPESRLLGYREWSKQRLLRRLLEVETVGQRLEDSRRHAHSAKRRSQVEQEVQAGPTEVQGVATATEAAVSVGTMTEDVEESSGLKELLSQLDDELRQLRTQKEDLEKETECWKAEQIQERDQEKQQHKEELEQLMAQIQTLEERMKPAASAEDSATAPAGAPLEERGEVDAAGTEEEGGGEGLPGEKSRSESASVIQRTWREHRERLCVWPVVKDLVMLQSALRGHLSRESQLQGLPRELQNKVPAAHSPAPAVEATNPNTAGGQRDAAALTLVQSAFRGHLARCTPETNRMGNASPVPRGARSAHPSARTDDEEEEPGLSSSANPSRTDSKTASPLPAAAVDSDDSDDIIVSPSRPLRSREV</sequence>
<dbReference type="PANTHER" id="PTHR22590:SF3">
    <property type="entry name" value="IQ DOMAIN-CONTAINING PROTEIN E"/>
    <property type="match status" value="1"/>
</dbReference>
<protein>
    <recommendedName>
        <fullName evidence="6">IQ motif containing E</fullName>
    </recommendedName>
</protein>
<dbReference type="HOGENOM" id="CLU_015416_1_0_1"/>
<dbReference type="Pfam" id="PF00612">
    <property type="entry name" value="IQ"/>
    <property type="match status" value="1"/>
</dbReference>
<evidence type="ECO:0000313" key="5">
    <source>
        <dbReference type="Proteomes" id="UP000007303"/>
    </source>
</evidence>
<keyword evidence="5" id="KW-1185">Reference proteome</keyword>
<evidence type="ECO:0000313" key="4">
    <source>
        <dbReference type="Ensembl" id="ENSTNIP00000011088.1"/>
    </source>
</evidence>
<dbReference type="STRING" id="99883.ENSTNIP00000011088"/>
<evidence type="ECO:0000256" key="2">
    <source>
        <dbReference type="SAM" id="Coils"/>
    </source>
</evidence>
<feature type="compositionally biased region" description="Low complexity" evidence="3">
    <location>
        <begin position="338"/>
        <end position="353"/>
    </location>
</feature>
<feature type="coiled-coil region" evidence="2">
    <location>
        <begin position="87"/>
        <end position="183"/>
    </location>
</feature>
<feature type="coiled-coil region" evidence="2">
    <location>
        <begin position="25"/>
        <end position="59"/>
    </location>
</feature>
<reference evidence="5" key="1">
    <citation type="journal article" date="2004" name="Nature">
        <title>Genome duplication in the teleost fish Tetraodon nigroviridis reveals the early vertebrate proto-karyotype.</title>
        <authorList>
            <person name="Jaillon O."/>
            <person name="Aury J.-M."/>
            <person name="Brunet F."/>
            <person name="Petit J.-L."/>
            <person name="Stange-Thomann N."/>
            <person name="Mauceli E."/>
            <person name="Bouneau L."/>
            <person name="Fischer C."/>
            <person name="Ozouf-Costaz C."/>
            <person name="Bernot A."/>
            <person name="Nicaud S."/>
            <person name="Jaffe D."/>
            <person name="Fisher S."/>
            <person name="Lutfalla G."/>
            <person name="Dossat C."/>
            <person name="Segurens B."/>
            <person name="Dasilva C."/>
            <person name="Salanoubat M."/>
            <person name="Levy M."/>
            <person name="Boudet N."/>
            <person name="Castellano S."/>
            <person name="Anthouard V."/>
            <person name="Jubin C."/>
            <person name="Castelli V."/>
            <person name="Katinka M."/>
            <person name="Vacherie B."/>
            <person name="Biemont C."/>
            <person name="Skalli Z."/>
            <person name="Cattolico L."/>
            <person name="Poulain J."/>
            <person name="De Berardinis V."/>
            <person name="Cruaud C."/>
            <person name="Duprat S."/>
            <person name="Brottier P."/>
            <person name="Coutanceau J.-P."/>
            <person name="Gouzy J."/>
            <person name="Parra G."/>
            <person name="Lardier G."/>
            <person name="Chapple C."/>
            <person name="McKernan K.J."/>
            <person name="McEwan P."/>
            <person name="Bosak S."/>
            <person name="Kellis M."/>
            <person name="Volff J.-N."/>
            <person name="Guigo R."/>
            <person name="Zody M.C."/>
            <person name="Mesirov J."/>
            <person name="Lindblad-Toh K."/>
            <person name="Birren B."/>
            <person name="Nusbaum C."/>
            <person name="Kahn D."/>
            <person name="Robinson-Rechavi M."/>
            <person name="Laudet V."/>
            <person name="Schachter V."/>
            <person name="Quetier F."/>
            <person name="Saurin W."/>
            <person name="Scarpelli C."/>
            <person name="Wincker P."/>
            <person name="Lander E.S."/>
            <person name="Weissenbach J."/>
            <person name="Roest Crollius H."/>
        </authorList>
    </citation>
    <scope>NUCLEOTIDE SEQUENCE [LARGE SCALE GENOMIC DNA]</scope>
</reference>
<accession>H3CS54</accession>
<proteinExistence type="predicted"/>
<keyword evidence="1" id="KW-0677">Repeat</keyword>
<dbReference type="Ensembl" id="ENSTNIT00000011270.1">
    <property type="protein sequence ID" value="ENSTNIP00000011088.1"/>
    <property type="gene ID" value="ENSTNIG00000008258.1"/>
</dbReference>
<keyword evidence="2" id="KW-0175">Coiled coil</keyword>
<dbReference type="InParanoid" id="H3CS54"/>
<evidence type="ECO:0000256" key="1">
    <source>
        <dbReference type="ARBA" id="ARBA00022737"/>
    </source>
</evidence>
<dbReference type="InterPro" id="IPR000048">
    <property type="entry name" value="IQ_motif_EF-hand-BS"/>
</dbReference>
<feature type="region of interest" description="Disordered" evidence="3">
    <location>
        <begin position="222"/>
        <end position="250"/>
    </location>
</feature>
<feature type="region of interest" description="Disordered" evidence="3">
    <location>
        <begin position="334"/>
        <end position="385"/>
    </location>
</feature>